<keyword evidence="1" id="KW-0812">Transmembrane</keyword>
<dbReference type="EMBL" id="CAMXCT030000469">
    <property type="protein sequence ID" value="CAL4766561.1"/>
    <property type="molecule type" value="Genomic_DNA"/>
</dbReference>
<dbReference type="AlphaFoldDB" id="A0A9P1FJB1"/>
<feature type="domain" description="GPR180/TMEM145 transmembrane" evidence="2">
    <location>
        <begin position="2"/>
        <end position="159"/>
    </location>
</feature>
<comment type="caution">
    <text evidence="3">The sequence shown here is derived from an EMBL/GenBank/DDBJ whole genome shotgun (WGS) entry which is preliminary data.</text>
</comment>
<evidence type="ECO:0000313" key="5">
    <source>
        <dbReference type="Proteomes" id="UP001152797"/>
    </source>
</evidence>
<accession>A0A9P1FJB1</accession>
<reference evidence="4 5" key="2">
    <citation type="submission" date="2024-05" db="EMBL/GenBank/DDBJ databases">
        <authorList>
            <person name="Chen Y."/>
            <person name="Shah S."/>
            <person name="Dougan E. K."/>
            <person name="Thang M."/>
            <person name="Chan C."/>
        </authorList>
    </citation>
    <scope>NUCLEOTIDE SEQUENCE [LARGE SCALE GENOMIC DNA]</scope>
</reference>
<dbReference type="EMBL" id="CAMXCT020000469">
    <property type="protein sequence ID" value="CAL1132624.1"/>
    <property type="molecule type" value="Genomic_DNA"/>
</dbReference>
<keyword evidence="5" id="KW-1185">Reference proteome</keyword>
<dbReference type="OrthoDB" id="420034at2759"/>
<reference evidence="3" key="1">
    <citation type="submission" date="2022-10" db="EMBL/GenBank/DDBJ databases">
        <authorList>
            <person name="Chen Y."/>
            <person name="Dougan E. K."/>
            <person name="Chan C."/>
            <person name="Rhodes N."/>
            <person name="Thang M."/>
        </authorList>
    </citation>
    <scope>NUCLEOTIDE SEQUENCE</scope>
</reference>
<keyword evidence="1" id="KW-0472">Membrane</keyword>
<name>A0A9P1FJB1_9DINO</name>
<evidence type="ECO:0000313" key="3">
    <source>
        <dbReference type="EMBL" id="CAI3979249.1"/>
    </source>
</evidence>
<gene>
    <name evidence="3" type="ORF">C1SCF055_LOCUS7215</name>
</gene>
<feature type="transmembrane region" description="Helical" evidence="1">
    <location>
        <begin position="12"/>
        <end position="36"/>
    </location>
</feature>
<evidence type="ECO:0000259" key="2">
    <source>
        <dbReference type="Pfam" id="PF10192"/>
    </source>
</evidence>
<dbReference type="GO" id="GO:0007186">
    <property type="term" value="P:G protein-coupled receptor signaling pathway"/>
    <property type="evidence" value="ECO:0007669"/>
    <property type="project" value="InterPro"/>
</dbReference>
<proteinExistence type="predicted"/>
<feature type="transmembrane region" description="Helical" evidence="1">
    <location>
        <begin position="331"/>
        <end position="349"/>
    </location>
</feature>
<organism evidence="3">
    <name type="scientific">Cladocopium goreaui</name>
    <dbReference type="NCBI Taxonomy" id="2562237"/>
    <lineage>
        <taxon>Eukaryota</taxon>
        <taxon>Sar</taxon>
        <taxon>Alveolata</taxon>
        <taxon>Dinophyceae</taxon>
        <taxon>Suessiales</taxon>
        <taxon>Symbiodiniaceae</taxon>
        <taxon>Cladocopium</taxon>
    </lineage>
</organism>
<dbReference type="Pfam" id="PF10192">
    <property type="entry name" value="GPR180-TMEM145_TM"/>
    <property type="match status" value="1"/>
</dbReference>
<dbReference type="Proteomes" id="UP001152797">
    <property type="component" value="Unassembled WGS sequence"/>
</dbReference>
<dbReference type="EMBL" id="CAMXCT010000469">
    <property type="protein sequence ID" value="CAI3979249.1"/>
    <property type="molecule type" value="Genomic_DNA"/>
</dbReference>
<feature type="transmembrane region" description="Helical" evidence="1">
    <location>
        <begin position="119"/>
        <end position="138"/>
    </location>
</feature>
<dbReference type="GO" id="GO:0019236">
    <property type="term" value="P:response to pheromone"/>
    <property type="evidence" value="ECO:0007669"/>
    <property type="project" value="InterPro"/>
</dbReference>
<keyword evidence="1" id="KW-1133">Transmembrane helix</keyword>
<protein>
    <recommendedName>
        <fullName evidence="2">GPR180/TMEM145 transmembrane domain-containing protein</fullName>
    </recommendedName>
</protein>
<feature type="transmembrane region" description="Helical" evidence="1">
    <location>
        <begin position="86"/>
        <end position="107"/>
    </location>
</feature>
<feature type="transmembrane region" description="Helical" evidence="1">
    <location>
        <begin position="361"/>
        <end position="379"/>
    </location>
</feature>
<evidence type="ECO:0000256" key="1">
    <source>
        <dbReference type="SAM" id="Phobius"/>
    </source>
</evidence>
<dbReference type="InterPro" id="IPR019336">
    <property type="entry name" value="GPR180/TMEM145_TM"/>
</dbReference>
<sequence length="391" mass="43703">MGLGMLLFVAQFLDFLSTTMAMLVLVALVHGVYVVRPCIPVGSAERTALMRVTGSFGATFLLSTLFCGFKVDGPISPFGVLRGPAAMPYLLSRTITGVFCLNQGFTLAQASEAADKKPFILRFAFLSSAWLLIMPFIMLFSSEDSWHREAVIMDLTTAAAFSILLWDFWPSRFGALFSCIKPTATCLTGFRSGCIPTLSLALARVSVSSNLWAMLRLSVKRLGLRPARPLLATVAGHGQRMRKQSFGYGDHAPPDAPGFGGEHQQYPPETVGNTVKYISENMTNPPKYKEIIEGIGYPGQKNSHGGLCTLGRIYYGPGRYDYGRPKMPKGWVANFFYPLWEFGHIFFVADRWLAWRALRHILAITICFIPMNIHMHWNARMMEDYKKTHEW</sequence>
<feature type="transmembrane region" description="Helical" evidence="1">
    <location>
        <begin position="150"/>
        <end position="169"/>
    </location>
</feature>
<evidence type="ECO:0000313" key="4">
    <source>
        <dbReference type="EMBL" id="CAL4766561.1"/>
    </source>
</evidence>
<feature type="transmembrane region" description="Helical" evidence="1">
    <location>
        <begin position="48"/>
        <end position="66"/>
    </location>
</feature>